<dbReference type="PRINTS" id="PR00219">
    <property type="entry name" value="SYNAPTOBREVN"/>
</dbReference>
<dbReference type="PROSITE" id="PS50892">
    <property type="entry name" value="V_SNARE"/>
    <property type="match status" value="1"/>
</dbReference>
<evidence type="ECO:0000256" key="9">
    <source>
        <dbReference type="SAM" id="Phobius"/>
    </source>
</evidence>
<dbReference type="GO" id="GO:0005737">
    <property type="term" value="C:cytoplasm"/>
    <property type="evidence" value="ECO:0007669"/>
    <property type="project" value="UniProtKB-ARBA"/>
</dbReference>
<keyword evidence="3 9" id="KW-0812">Transmembrane</keyword>
<comment type="similarity">
    <text evidence="1">Belongs to the synaptobrevin family.</text>
</comment>
<evidence type="ECO:0000256" key="1">
    <source>
        <dbReference type="ARBA" id="ARBA00008025"/>
    </source>
</evidence>
<dbReference type="AlphaFoldDB" id="A0A8W8NAL8"/>
<dbReference type="GO" id="GO:0015031">
    <property type="term" value="P:protein transport"/>
    <property type="evidence" value="ECO:0007669"/>
    <property type="project" value="UniProtKB-KW"/>
</dbReference>
<name>A0A8W8NAL8_MAGGI</name>
<evidence type="ECO:0000256" key="4">
    <source>
        <dbReference type="ARBA" id="ARBA00022927"/>
    </source>
</evidence>
<keyword evidence="5 9" id="KW-1133">Transmembrane helix</keyword>
<dbReference type="Pfam" id="PF00957">
    <property type="entry name" value="Synaptobrevin"/>
    <property type="match status" value="1"/>
</dbReference>
<evidence type="ECO:0000259" key="10">
    <source>
        <dbReference type="PROSITE" id="PS50892"/>
    </source>
</evidence>
<keyword evidence="12" id="KW-1185">Reference proteome</keyword>
<dbReference type="EnsemblMetazoa" id="G5025.1">
    <property type="protein sequence ID" value="G5025.1:cds"/>
    <property type="gene ID" value="G5025"/>
</dbReference>
<keyword evidence="6 9" id="KW-0472">Membrane</keyword>
<dbReference type="SUPFAM" id="SSF58038">
    <property type="entry name" value="SNARE fusion complex"/>
    <property type="match status" value="1"/>
</dbReference>
<feature type="domain" description="V-SNARE coiled-coil homology" evidence="10">
    <location>
        <begin position="23"/>
        <end position="83"/>
    </location>
</feature>
<dbReference type="GO" id="GO:0012505">
    <property type="term" value="C:endomembrane system"/>
    <property type="evidence" value="ECO:0007669"/>
    <property type="project" value="UniProtKB-SubCell"/>
</dbReference>
<sequence>MEYGSPIFSQFLTMSRGASSRDRLDDLDGEVSEVTSLLKDNVDKVLRRGDKLDDIQQKADDLESSSIQFKKRSTDLRRKMCCSNIRMTLILILVVVVIIAVIVVIVLMTVKPWEHSDSGGGNHGNKTIT</sequence>
<keyword evidence="8" id="KW-0175">Coiled coil</keyword>
<dbReference type="InterPro" id="IPR042855">
    <property type="entry name" value="V_SNARE_CC"/>
</dbReference>
<dbReference type="Gene3D" id="1.20.5.110">
    <property type="match status" value="1"/>
</dbReference>
<evidence type="ECO:0000313" key="12">
    <source>
        <dbReference type="Proteomes" id="UP000005408"/>
    </source>
</evidence>
<protein>
    <recommendedName>
        <fullName evidence="10">V-SNARE coiled-coil homology domain-containing protein</fullName>
    </recommendedName>
</protein>
<evidence type="ECO:0000256" key="2">
    <source>
        <dbReference type="ARBA" id="ARBA00022448"/>
    </source>
</evidence>
<dbReference type="InterPro" id="IPR016444">
    <property type="entry name" value="Synaptobrevin/VAMP"/>
</dbReference>
<organism evidence="11 12">
    <name type="scientific">Magallana gigas</name>
    <name type="common">Pacific oyster</name>
    <name type="synonym">Crassostrea gigas</name>
    <dbReference type="NCBI Taxonomy" id="29159"/>
    <lineage>
        <taxon>Eukaryota</taxon>
        <taxon>Metazoa</taxon>
        <taxon>Spiralia</taxon>
        <taxon>Lophotrochozoa</taxon>
        <taxon>Mollusca</taxon>
        <taxon>Bivalvia</taxon>
        <taxon>Autobranchia</taxon>
        <taxon>Pteriomorphia</taxon>
        <taxon>Ostreida</taxon>
        <taxon>Ostreoidea</taxon>
        <taxon>Ostreidae</taxon>
        <taxon>Magallana</taxon>
    </lineage>
</organism>
<feature type="transmembrane region" description="Helical" evidence="9">
    <location>
        <begin position="87"/>
        <end position="110"/>
    </location>
</feature>
<accession>A0A8W8NAL8</accession>
<dbReference type="PANTHER" id="PTHR45701">
    <property type="entry name" value="SYNAPTOBREVIN FAMILY MEMBER"/>
    <property type="match status" value="1"/>
</dbReference>
<evidence type="ECO:0000256" key="7">
    <source>
        <dbReference type="ARBA" id="ARBA00046280"/>
    </source>
</evidence>
<dbReference type="Proteomes" id="UP000005408">
    <property type="component" value="Unassembled WGS sequence"/>
</dbReference>
<proteinExistence type="inferred from homology"/>
<dbReference type="InterPro" id="IPR001388">
    <property type="entry name" value="Synaptobrevin-like"/>
</dbReference>
<evidence type="ECO:0000256" key="6">
    <source>
        <dbReference type="ARBA" id="ARBA00023136"/>
    </source>
</evidence>
<evidence type="ECO:0000313" key="11">
    <source>
        <dbReference type="EnsemblMetazoa" id="G5025.1:cds"/>
    </source>
</evidence>
<dbReference type="FunFam" id="1.20.5.110:FF:000004">
    <property type="entry name" value="Vesicle-associated membrane protein 7"/>
    <property type="match status" value="1"/>
</dbReference>
<dbReference type="GO" id="GO:0016020">
    <property type="term" value="C:membrane"/>
    <property type="evidence" value="ECO:0007669"/>
    <property type="project" value="InterPro"/>
</dbReference>
<reference evidence="11" key="1">
    <citation type="submission" date="2022-08" db="UniProtKB">
        <authorList>
            <consortium name="EnsemblMetazoa"/>
        </authorList>
    </citation>
    <scope>IDENTIFICATION</scope>
    <source>
        <strain evidence="11">05x7-T-G4-1.051#20</strain>
    </source>
</reference>
<keyword evidence="4" id="KW-0653">Protein transport</keyword>
<comment type="subcellular location">
    <subcellularLocation>
        <location evidence="7">Endomembrane system</location>
        <topology evidence="7">Single-pass type IV membrane protein</topology>
    </subcellularLocation>
</comment>
<evidence type="ECO:0000256" key="3">
    <source>
        <dbReference type="ARBA" id="ARBA00022692"/>
    </source>
</evidence>
<evidence type="ECO:0000256" key="8">
    <source>
        <dbReference type="PROSITE-ProRule" id="PRU00290"/>
    </source>
</evidence>
<keyword evidence="2" id="KW-0813">Transport</keyword>
<dbReference type="GO" id="GO:0016192">
    <property type="term" value="P:vesicle-mediated transport"/>
    <property type="evidence" value="ECO:0007669"/>
    <property type="project" value="InterPro"/>
</dbReference>
<dbReference type="CDD" id="cd15843">
    <property type="entry name" value="R-SNARE"/>
    <property type="match status" value="1"/>
</dbReference>
<evidence type="ECO:0000256" key="5">
    <source>
        <dbReference type="ARBA" id="ARBA00022989"/>
    </source>
</evidence>